<comment type="caution">
    <text evidence="8">The sequence shown here is derived from an EMBL/GenBank/DDBJ whole genome shotgun (WGS) entry which is preliminary data.</text>
</comment>
<dbReference type="InterPro" id="IPR022398">
    <property type="entry name" value="Peptidase_S8_His-AS"/>
</dbReference>
<evidence type="ECO:0000256" key="5">
    <source>
        <dbReference type="PROSITE-ProRule" id="PRU01240"/>
    </source>
</evidence>
<evidence type="ECO:0000256" key="3">
    <source>
        <dbReference type="ARBA" id="ARBA00022801"/>
    </source>
</evidence>
<dbReference type="InterPro" id="IPR050131">
    <property type="entry name" value="Peptidase_S8_subtilisin-like"/>
</dbReference>
<proteinExistence type="inferred from homology"/>
<dbReference type="Pfam" id="PF00082">
    <property type="entry name" value="Peptidase_S8"/>
    <property type="match status" value="1"/>
</dbReference>
<keyword evidence="2 5" id="KW-0645">Protease</keyword>
<evidence type="ECO:0000256" key="2">
    <source>
        <dbReference type="ARBA" id="ARBA00022670"/>
    </source>
</evidence>
<gene>
    <name evidence="8" type="ORF">ACFOX0_00615</name>
</gene>
<evidence type="ECO:0000256" key="1">
    <source>
        <dbReference type="ARBA" id="ARBA00011073"/>
    </source>
</evidence>
<accession>A0ABV8KEJ4</accession>
<keyword evidence="4 5" id="KW-0720">Serine protease</keyword>
<feature type="active site" description="Charge relay system" evidence="5">
    <location>
        <position position="466"/>
    </location>
</feature>
<evidence type="ECO:0000256" key="6">
    <source>
        <dbReference type="SAM" id="SignalP"/>
    </source>
</evidence>
<dbReference type="SUPFAM" id="SSF52743">
    <property type="entry name" value="Subtilisin-like"/>
    <property type="match status" value="1"/>
</dbReference>
<dbReference type="Gene3D" id="3.40.50.200">
    <property type="entry name" value="Peptidase S8/S53 domain"/>
    <property type="match status" value="1"/>
</dbReference>
<dbReference type="PRINTS" id="PR00723">
    <property type="entry name" value="SUBTILISIN"/>
</dbReference>
<feature type="active site" description="Charge relay system" evidence="5">
    <location>
        <position position="216"/>
    </location>
</feature>
<protein>
    <submittedName>
        <fullName evidence="8">S8 family serine peptidase</fullName>
    </submittedName>
</protein>
<dbReference type="InterPro" id="IPR036852">
    <property type="entry name" value="Peptidase_S8/S53_dom_sf"/>
</dbReference>
<evidence type="ECO:0000256" key="4">
    <source>
        <dbReference type="ARBA" id="ARBA00022825"/>
    </source>
</evidence>
<feature type="chain" id="PRO_5045337640" evidence="6">
    <location>
        <begin position="30"/>
        <end position="560"/>
    </location>
</feature>
<reference evidence="9" key="1">
    <citation type="journal article" date="2019" name="Int. J. Syst. Evol. Microbiol.">
        <title>The Global Catalogue of Microorganisms (GCM) 10K type strain sequencing project: providing services to taxonomists for standard genome sequencing and annotation.</title>
        <authorList>
            <consortium name="The Broad Institute Genomics Platform"/>
            <consortium name="The Broad Institute Genome Sequencing Center for Infectious Disease"/>
            <person name="Wu L."/>
            <person name="Ma J."/>
        </authorList>
    </citation>
    <scope>NUCLEOTIDE SEQUENCE [LARGE SCALE GENOMIC DNA]</scope>
    <source>
        <strain evidence="9">2902at01</strain>
    </source>
</reference>
<comment type="similarity">
    <text evidence="1 5">Belongs to the peptidase S8 family.</text>
</comment>
<feature type="active site" description="Charge relay system" evidence="5">
    <location>
        <position position="167"/>
    </location>
</feature>
<keyword evidence="3 5" id="KW-0378">Hydrolase</keyword>
<dbReference type="RefSeq" id="WP_377541380.1">
    <property type="nucleotide sequence ID" value="NZ_JBHSBN010000001.1"/>
</dbReference>
<dbReference type="InterPro" id="IPR015500">
    <property type="entry name" value="Peptidase_S8_subtilisin-rel"/>
</dbReference>
<feature type="signal peptide" evidence="6">
    <location>
        <begin position="1"/>
        <end position="29"/>
    </location>
</feature>
<keyword evidence="9" id="KW-1185">Reference proteome</keyword>
<evidence type="ECO:0000313" key="8">
    <source>
        <dbReference type="EMBL" id="MFC4104443.1"/>
    </source>
</evidence>
<dbReference type="EMBL" id="JBHSBN010000001">
    <property type="protein sequence ID" value="MFC4104443.1"/>
    <property type="molecule type" value="Genomic_DNA"/>
</dbReference>
<name>A0ABV8KEJ4_9ACTN</name>
<dbReference type="Proteomes" id="UP001595868">
    <property type="component" value="Unassembled WGS sequence"/>
</dbReference>
<dbReference type="InterPro" id="IPR000209">
    <property type="entry name" value="Peptidase_S8/S53_dom"/>
</dbReference>
<feature type="domain" description="Peptidase S8/S53" evidence="7">
    <location>
        <begin position="159"/>
        <end position="515"/>
    </location>
</feature>
<sequence length="560" mass="58518">MSRRFTASAVATAAALAFVVTVPASQATAGTGSTTEYTVVAEDGVSADAAVAAIKAAGGTVVSRTDDVGMFQVVSDSAGFAARATASSALVGASQKRAIGVAPKAKRLDGVEREQLLADRKSKGTEKNRATKADPLDDKLWGLEMIRADKARAVEPGKRGVTVGVLDTGLDASQPDLAPNFSWSLSRNFAPDKTDIDGPCEVASCLDPVGTDDGGHGTHVAGTIGAAANGFGLSGVAPNVTLVELKGGQDSGYFFLDPVVNALVYAGKAGLDVVNMSFYVDPWLYNCTANPADSKEAQAEQRAIIKGMTRALNFAHKHGVTLVGALGNNHEDLGAPRTDGSSPDYGSDPYDRPIDNNTCLDLPAEGPHVIGVSALGPSGRKADYSNYGTEQISVAAPGGWFRDGLGTPTYRTNGNEILSTYPKKVLQEEGSVDENGNIVPGNEDLVYKECNRKGECGYYTYLQGTSMASPHAAGVTALIVSRFGKADRKNGGLTMDPDAVERQLYRTAAEHACPEPRLVSYVDVGRSAEFDAYCAGGRSFNGFYGHGIVDAYAAVKTPLR</sequence>
<dbReference type="PANTHER" id="PTHR43806:SF11">
    <property type="entry name" value="CEREVISIN-RELATED"/>
    <property type="match status" value="1"/>
</dbReference>
<keyword evidence="6" id="KW-0732">Signal</keyword>
<organism evidence="8 9">
    <name type="scientific">Micromonospora zhanjiangensis</name>
    <dbReference type="NCBI Taxonomy" id="1522057"/>
    <lineage>
        <taxon>Bacteria</taxon>
        <taxon>Bacillati</taxon>
        <taxon>Actinomycetota</taxon>
        <taxon>Actinomycetes</taxon>
        <taxon>Micromonosporales</taxon>
        <taxon>Micromonosporaceae</taxon>
        <taxon>Micromonospora</taxon>
    </lineage>
</organism>
<dbReference type="PANTHER" id="PTHR43806">
    <property type="entry name" value="PEPTIDASE S8"/>
    <property type="match status" value="1"/>
</dbReference>
<dbReference type="InterPro" id="IPR023828">
    <property type="entry name" value="Peptidase_S8_Ser-AS"/>
</dbReference>
<evidence type="ECO:0000313" key="9">
    <source>
        <dbReference type="Proteomes" id="UP001595868"/>
    </source>
</evidence>
<dbReference type="PROSITE" id="PS51892">
    <property type="entry name" value="SUBTILASE"/>
    <property type="match status" value="1"/>
</dbReference>
<evidence type="ECO:0000259" key="7">
    <source>
        <dbReference type="Pfam" id="PF00082"/>
    </source>
</evidence>
<dbReference type="PROSITE" id="PS00137">
    <property type="entry name" value="SUBTILASE_HIS"/>
    <property type="match status" value="1"/>
</dbReference>
<dbReference type="PROSITE" id="PS00138">
    <property type="entry name" value="SUBTILASE_SER"/>
    <property type="match status" value="1"/>
</dbReference>